<dbReference type="AlphaFoldDB" id="A0A7S0ALG8"/>
<evidence type="ECO:0000256" key="1">
    <source>
        <dbReference type="SAM" id="MobiDB-lite"/>
    </source>
</evidence>
<feature type="compositionally biased region" description="Low complexity" evidence="1">
    <location>
        <begin position="377"/>
        <end position="396"/>
    </location>
</feature>
<gene>
    <name evidence="2" type="ORF">PBAH0796_LOCUS18265</name>
</gene>
<dbReference type="EMBL" id="HBEG01029932">
    <property type="protein sequence ID" value="CAD8367193.1"/>
    <property type="molecule type" value="Transcribed_RNA"/>
</dbReference>
<evidence type="ECO:0000313" key="2">
    <source>
        <dbReference type="EMBL" id="CAD8367193.1"/>
    </source>
</evidence>
<accession>A0A7S0ALG8</accession>
<sequence>MTCDGELVQEPRAYSPLRNSVDLVPCVEGDASEDVEAASPASAPVVGPSVLRRATLALALLLLCAAPVAMEAPEELHSDSSWSSVTGLNEVHSGPKNRGVKVFQVLAQTSETCNDYPHLRLLKTLHNNLGGHGPDAGDEGLRYRAHLEGTKHSQDLIVDVHADSPYNPMYPEHNGLSSSAGQVRAISGGHSLSELCTGEGCDEAVSFGTINILPDSDVNFTFAFFDLDLQPLFLDEISLTWFDLDHNGCLGPQDCTPLAVESVTPRGDFSAYLSSTTQVKYKLAGERATFRASQRGDIHDNPITSILLTEEQMDKAVTSMYSKTHQLKVSLGATAGPTPRFFMFDFVPTLLCAETVKEWPPWMMKGGDEVEAAKPMTTRTSTSTSTPTTTTTSTTPGTCGACSVRVEKWAGRAGCLAQSGLCWVGNFLSWVGTQIKEVLEKGVEIARKSICDAASGTASNEVDRNPSLSRHVKRMCNPNGNAVWQKTALGAEVRAVPDEKVIYS</sequence>
<proteinExistence type="predicted"/>
<feature type="region of interest" description="Disordered" evidence="1">
    <location>
        <begin position="374"/>
        <end position="396"/>
    </location>
</feature>
<reference evidence="2" key="1">
    <citation type="submission" date="2021-01" db="EMBL/GenBank/DDBJ databases">
        <authorList>
            <person name="Corre E."/>
            <person name="Pelletier E."/>
            <person name="Niang G."/>
            <person name="Scheremetjew M."/>
            <person name="Finn R."/>
            <person name="Kale V."/>
            <person name="Holt S."/>
            <person name="Cochrane G."/>
            <person name="Meng A."/>
            <person name="Brown T."/>
            <person name="Cohen L."/>
        </authorList>
    </citation>
    <scope>NUCLEOTIDE SEQUENCE</scope>
    <source>
        <strain evidence="2">Pbaha01</strain>
    </source>
</reference>
<organism evidence="2">
    <name type="scientific">Pyrodinium bahamense</name>
    <dbReference type="NCBI Taxonomy" id="73915"/>
    <lineage>
        <taxon>Eukaryota</taxon>
        <taxon>Sar</taxon>
        <taxon>Alveolata</taxon>
        <taxon>Dinophyceae</taxon>
        <taxon>Gonyaulacales</taxon>
        <taxon>Pyrocystaceae</taxon>
        <taxon>Pyrodinium</taxon>
    </lineage>
</organism>
<name>A0A7S0ALG8_9DINO</name>
<protein>
    <submittedName>
        <fullName evidence="2">Uncharacterized protein</fullName>
    </submittedName>
</protein>